<evidence type="ECO:0008006" key="4">
    <source>
        <dbReference type="Google" id="ProtNLM"/>
    </source>
</evidence>
<keyword evidence="1" id="KW-0732">Signal</keyword>
<accession>A0A4P9YT73</accession>
<dbReference type="AlphaFoldDB" id="A0A4P9YT73"/>
<dbReference type="OrthoDB" id="10635803at2759"/>
<dbReference type="EMBL" id="KZ991246">
    <property type="protein sequence ID" value="RKP23173.1"/>
    <property type="molecule type" value="Genomic_DNA"/>
</dbReference>
<reference evidence="3" key="1">
    <citation type="journal article" date="2018" name="Nat. Microbiol.">
        <title>Leveraging single-cell genomics to expand the fungal tree of life.</title>
        <authorList>
            <person name="Ahrendt S.R."/>
            <person name="Quandt C.A."/>
            <person name="Ciobanu D."/>
            <person name="Clum A."/>
            <person name="Salamov A."/>
            <person name="Andreopoulos B."/>
            <person name="Cheng J.F."/>
            <person name="Woyke T."/>
            <person name="Pelin A."/>
            <person name="Henrissat B."/>
            <person name="Reynolds N.K."/>
            <person name="Benny G.L."/>
            <person name="Smith M.E."/>
            <person name="James T.Y."/>
            <person name="Grigoriev I.V."/>
        </authorList>
    </citation>
    <scope>NUCLEOTIDE SEQUENCE [LARGE SCALE GENOMIC DNA]</scope>
    <source>
        <strain evidence="3">Benny S71-1</strain>
    </source>
</reference>
<evidence type="ECO:0000256" key="1">
    <source>
        <dbReference type="SAM" id="SignalP"/>
    </source>
</evidence>
<protein>
    <recommendedName>
        <fullName evidence="4">Protein kinase domain-containing protein</fullName>
    </recommendedName>
</protein>
<organism evidence="2 3">
    <name type="scientific">Syncephalis pseudoplumigaleata</name>
    <dbReference type="NCBI Taxonomy" id="1712513"/>
    <lineage>
        <taxon>Eukaryota</taxon>
        <taxon>Fungi</taxon>
        <taxon>Fungi incertae sedis</taxon>
        <taxon>Zoopagomycota</taxon>
        <taxon>Zoopagomycotina</taxon>
        <taxon>Zoopagomycetes</taxon>
        <taxon>Zoopagales</taxon>
        <taxon>Piptocephalidaceae</taxon>
        <taxon>Syncephalis</taxon>
    </lineage>
</organism>
<evidence type="ECO:0000313" key="2">
    <source>
        <dbReference type="EMBL" id="RKP23173.1"/>
    </source>
</evidence>
<name>A0A4P9YT73_9FUNG</name>
<sequence>MMLFGSTFIASAVAIAATTALTSIDHAPSANGRIVSAVLQDPTTLLNTPATNGFDLSTKYEAGGTIMVRGNYLWPEGKRRVNALAMCGNTQTTWRPFVIYKTLQSLPGSAQKHLAPVLKTIGDDHGMCIIISQECQRHLFDGQQSMFQSRINVDNAIQQLRIMLDMNRKGLYLHKTLHGAMRMLSLLLCYNDNKVVFTDIAHILAKASLTKKQADAINMSFFTVLSILYKQRSPFLDAKALANIEMANKDLAIVI</sequence>
<dbReference type="Proteomes" id="UP000278143">
    <property type="component" value="Unassembled WGS sequence"/>
</dbReference>
<evidence type="ECO:0000313" key="3">
    <source>
        <dbReference type="Proteomes" id="UP000278143"/>
    </source>
</evidence>
<feature type="signal peptide" evidence="1">
    <location>
        <begin position="1"/>
        <end position="20"/>
    </location>
</feature>
<feature type="chain" id="PRO_5020225284" description="Protein kinase domain-containing protein" evidence="1">
    <location>
        <begin position="21"/>
        <end position="255"/>
    </location>
</feature>
<proteinExistence type="predicted"/>
<gene>
    <name evidence="2" type="ORF">SYNPS1DRAFT_31119</name>
</gene>
<keyword evidence="3" id="KW-1185">Reference proteome</keyword>